<accession>A0A816MAX6</accession>
<reference evidence="1" key="1">
    <citation type="submission" date="2021-01" db="EMBL/GenBank/DDBJ databases">
        <authorList>
            <consortium name="Genoscope - CEA"/>
            <person name="William W."/>
        </authorList>
    </citation>
    <scope>NUCLEOTIDE SEQUENCE</scope>
</reference>
<proteinExistence type="predicted"/>
<dbReference type="EMBL" id="HG994371">
    <property type="protein sequence ID" value="CAF1977867.1"/>
    <property type="molecule type" value="Genomic_DNA"/>
</dbReference>
<protein>
    <submittedName>
        <fullName evidence="1">(rape) hypothetical protein</fullName>
    </submittedName>
</protein>
<gene>
    <name evidence="1" type="ORF">DARMORV10_C07P20620.1</name>
</gene>
<organism evidence="1">
    <name type="scientific">Brassica napus</name>
    <name type="common">Rape</name>
    <dbReference type="NCBI Taxonomy" id="3708"/>
    <lineage>
        <taxon>Eukaryota</taxon>
        <taxon>Viridiplantae</taxon>
        <taxon>Streptophyta</taxon>
        <taxon>Embryophyta</taxon>
        <taxon>Tracheophyta</taxon>
        <taxon>Spermatophyta</taxon>
        <taxon>Magnoliopsida</taxon>
        <taxon>eudicotyledons</taxon>
        <taxon>Gunneridae</taxon>
        <taxon>Pentapetalae</taxon>
        <taxon>rosids</taxon>
        <taxon>malvids</taxon>
        <taxon>Brassicales</taxon>
        <taxon>Brassicaceae</taxon>
        <taxon>Brassiceae</taxon>
        <taxon>Brassica</taxon>
    </lineage>
</organism>
<name>A0A816MAX6_BRANA</name>
<dbReference type="AlphaFoldDB" id="A0A816MAX6"/>
<sequence>MGRKWDNIGEIGSLVNDSSEPSSSKEKSLEIANVPEDKFQNRVVNLSFLYWTNEYPIFQMYSRGKLEGRKRRMLLWYTS</sequence>
<dbReference type="Proteomes" id="UP001295469">
    <property type="component" value="Chromosome C07"/>
</dbReference>
<feature type="non-terminal residue" evidence="1">
    <location>
        <position position="79"/>
    </location>
</feature>
<evidence type="ECO:0000313" key="1">
    <source>
        <dbReference type="EMBL" id="CAF1977867.1"/>
    </source>
</evidence>